<dbReference type="PANTHER" id="PTHR43335">
    <property type="entry name" value="ABC TRANSPORTER, ATP-BINDING PROTEIN"/>
    <property type="match status" value="1"/>
</dbReference>
<accession>A0A1D7YBE1</accession>
<evidence type="ECO:0000256" key="3">
    <source>
        <dbReference type="ARBA" id="ARBA00022741"/>
    </source>
</evidence>
<evidence type="ECO:0000256" key="2">
    <source>
        <dbReference type="ARBA" id="ARBA00022448"/>
    </source>
</evidence>
<dbReference type="AlphaFoldDB" id="A0A1D7YBE1"/>
<dbReference type="Gene3D" id="3.40.50.300">
    <property type="entry name" value="P-loop containing nucleotide triphosphate hydrolases"/>
    <property type="match status" value="1"/>
</dbReference>
<dbReference type="EMBL" id="CP017248">
    <property type="protein sequence ID" value="AOR32796.1"/>
    <property type="molecule type" value="Genomic_DNA"/>
</dbReference>
<dbReference type="InterPro" id="IPR003439">
    <property type="entry name" value="ABC_transporter-like_ATP-bd"/>
</dbReference>
<dbReference type="GO" id="GO:0016887">
    <property type="term" value="F:ATP hydrolysis activity"/>
    <property type="evidence" value="ECO:0007669"/>
    <property type="project" value="InterPro"/>
</dbReference>
<dbReference type="KEGG" id="spun:BFF78_18525"/>
<feature type="domain" description="ABC transporter" evidence="5">
    <location>
        <begin position="14"/>
        <end position="241"/>
    </location>
</feature>
<keyword evidence="7" id="KW-1185">Reference proteome</keyword>
<gene>
    <name evidence="6" type="ORF">BFF78_18525</name>
</gene>
<dbReference type="SUPFAM" id="SSF52540">
    <property type="entry name" value="P-loop containing nucleoside triphosphate hydrolases"/>
    <property type="match status" value="1"/>
</dbReference>
<protein>
    <recommendedName>
        <fullName evidence="5">ABC transporter domain-containing protein</fullName>
    </recommendedName>
</protein>
<evidence type="ECO:0000313" key="6">
    <source>
        <dbReference type="EMBL" id="AOR32796.1"/>
    </source>
</evidence>
<evidence type="ECO:0000259" key="5">
    <source>
        <dbReference type="PROSITE" id="PS50893"/>
    </source>
</evidence>
<keyword evidence="4" id="KW-0067">ATP-binding</keyword>
<dbReference type="PANTHER" id="PTHR43335:SF4">
    <property type="entry name" value="ABC TRANSPORTER, ATP-BINDING PROTEIN"/>
    <property type="match status" value="1"/>
</dbReference>
<evidence type="ECO:0000256" key="4">
    <source>
        <dbReference type="ARBA" id="ARBA00022840"/>
    </source>
</evidence>
<keyword evidence="3" id="KW-0547">Nucleotide-binding</keyword>
<evidence type="ECO:0000313" key="7">
    <source>
        <dbReference type="Proteomes" id="UP000094960"/>
    </source>
</evidence>
<organism evidence="6 7">
    <name type="scientific">Streptomyces fodineus</name>
    <dbReference type="NCBI Taxonomy" id="1904616"/>
    <lineage>
        <taxon>Bacteria</taxon>
        <taxon>Bacillati</taxon>
        <taxon>Actinomycetota</taxon>
        <taxon>Actinomycetes</taxon>
        <taxon>Kitasatosporales</taxon>
        <taxon>Streptomycetaceae</taxon>
        <taxon>Streptomyces</taxon>
    </lineage>
</organism>
<dbReference type="InterPro" id="IPR003593">
    <property type="entry name" value="AAA+_ATPase"/>
</dbReference>
<evidence type="ECO:0000256" key="1">
    <source>
        <dbReference type="ARBA" id="ARBA00005417"/>
    </source>
</evidence>
<dbReference type="GO" id="GO:0005524">
    <property type="term" value="F:ATP binding"/>
    <property type="evidence" value="ECO:0007669"/>
    <property type="project" value="UniProtKB-KW"/>
</dbReference>
<keyword evidence="2" id="KW-0813">Transport</keyword>
<reference evidence="7" key="1">
    <citation type="submission" date="2016-09" db="EMBL/GenBank/DDBJ databases">
        <title>Streptomyces puniciscabiei strain:TW1S1 Genome sequencing and assembly.</title>
        <authorList>
            <person name="Kim M.-K."/>
            <person name="Kim S.B."/>
        </authorList>
    </citation>
    <scope>NUCLEOTIDE SEQUENCE [LARGE SCALE GENOMIC DNA]</scope>
    <source>
        <strain evidence="7">TW1S1</strain>
    </source>
</reference>
<proteinExistence type="inferred from homology"/>
<dbReference type="PROSITE" id="PS50893">
    <property type="entry name" value="ABC_TRANSPORTER_2"/>
    <property type="match status" value="1"/>
</dbReference>
<dbReference type="InterPro" id="IPR027417">
    <property type="entry name" value="P-loop_NTPase"/>
</dbReference>
<comment type="similarity">
    <text evidence="1">Belongs to the ABC transporter superfamily.</text>
</comment>
<dbReference type="Proteomes" id="UP000094960">
    <property type="component" value="Chromosome"/>
</dbReference>
<name>A0A1D7YBE1_9ACTN</name>
<dbReference type="RefSeq" id="WP_069779383.1">
    <property type="nucleotide sequence ID" value="NZ_CP017248.1"/>
</dbReference>
<dbReference type="Pfam" id="PF00005">
    <property type="entry name" value="ABC_tran"/>
    <property type="match status" value="1"/>
</dbReference>
<dbReference type="SMART" id="SM00382">
    <property type="entry name" value="AAA"/>
    <property type="match status" value="1"/>
</dbReference>
<sequence>MEPSTPQAQTTPAICARELSKRYGRRQAVGGLSFTVGAGQICALLGPNGAGKTSTMRMLVGLSSPDTGSAGILGEPVGLGADVLRRVGVLIDGPAFVPHLTGRANLRLLWSATRRAWPPPALDDALDLAGLGDALDRKVKGYSMGMKQRLMLAQALMRQPDVLILDEPANGLDPGEVRALREYLGELARRGAAVLVSSHQLAEVQQLATHVVVMNHGRLIAAGPMDELLGAAGTYRLQVDDTEKGAAVLRALPGVASATTQRDEIVVNAPGVLSRDLVRALVTEGIGVTSVQQESKSLEEAFLTMTEGAGEHAAR</sequence>